<feature type="compositionally biased region" description="Low complexity" evidence="5">
    <location>
        <begin position="236"/>
        <end position="257"/>
    </location>
</feature>
<evidence type="ECO:0000313" key="8">
    <source>
        <dbReference type="EMBL" id="QEC57460.1"/>
    </source>
</evidence>
<dbReference type="InterPro" id="IPR006664">
    <property type="entry name" value="OMP_bac"/>
</dbReference>
<name>A0A5B8UN07_9BACT</name>
<dbReference type="PANTHER" id="PTHR30329">
    <property type="entry name" value="STATOR ELEMENT OF FLAGELLAR MOTOR COMPLEX"/>
    <property type="match status" value="1"/>
</dbReference>
<evidence type="ECO:0000313" key="9">
    <source>
        <dbReference type="Proteomes" id="UP000321204"/>
    </source>
</evidence>
<evidence type="ECO:0000256" key="4">
    <source>
        <dbReference type="PROSITE-ProRule" id="PRU00473"/>
    </source>
</evidence>
<dbReference type="PROSITE" id="PS51123">
    <property type="entry name" value="OMPA_2"/>
    <property type="match status" value="1"/>
</dbReference>
<dbReference type="Pfam" id="PF06078">
    <property type="entry name" value="DUF937"/>
    <property type="match status" value="1"/>
</dbReference>
<dbReference type="InterPro" id="IPR009282">
    <property type="entry name" value="DUF937"/>
</dbReference>
<evidence type="ECO:0000259" key="7">
    <source>
        <dbReference type="PROSITE" id="PS51123"/>
    </source>
</evidence>
<dbReference type="InterPro" id="IPR036737">
    <property type="entry name" value="OmpA-like_sf"/>
</dbReference>
<dbReference type="OrthoDB" id="9782229at2"/>
<keyword evidence="6" id="KW-0812">Transmembrane</keyword>
<comment type="subcellular location">
    <subcellularLocation>
        <location evidence="1">Cell outer membrane</location>
    </subcellularLocation>
</comment>
<dbReference type="InterPro" id="IPR006665">
    <property type="entry name" value="OmpA-like"/>
</dbReference>
<keyword evidence="2 4" id="KW-0472">Membrane</keyword>
<dbReference type="AlphaFoldDB" id="A0A5B8UN07"/>
<dbReference type="Proteomes" id="UP000321204">
    <property type="component" value="Chromosome"/>
</dbReference>
<dbReference type="SUPFAM" id="SSF103088">
    <property type="entry name" value="OmpA-like"/>
    <property type="match status" value="1"/>
</dbReference>
<dbReference type="KEGG" id="fgg:FSB75_16655"/>
<evidence type="ECO:0000256" key="2">
    <source>
        <dbReference type="ARBA" id="ARBA00023136"/>
    </source>
</evidence>
<dbReference type="EMBL" id="CP042433">
    <property type="protein sequence ID" value="QEC57460.1"/>
    <property type="molecule type" value="Genomic_DNA"/>
</dbReference>
<dbReference type="Gene3D" id="3.30.1330.60">
    <property type="entry name" value="OmpA-like domain"/>
    <property type="match status" value="1"/>
</dbReference>
<protein>
    <submittedName>
        <fullName evidence="8">OmpA family protein</fullName>
    </submittedName>
</protein>
<evidence type="ECO:0000256" key="6">
    <source>
        <dbReference type="SAM" id="Phobius"/>
    </source>
</evidence>
<keyword evidence="6" id="KW-1133">Transmembrane helix</keyword>
<dbReference type="GO" id="GO:0009279">
    <property type="term" value="C:cell outer membrane"/>
    <property type="evidence" value="ECO:0007669"/>
    <property type="project" value="UniProtKB-SubCell"/>
</dbReference>
<feature type="region of interest" description="Disordered" evidence="5">
    <location>
        <begin position="235"/>
        <end position="266"/>
    </location>
</feature>
<feature type="transmembrane region" description="Helical" evidence="6">
    <location>
        <begin position="211"/>
        <end position="228"/>
    </location>
</feature>
<evidence type="ECO:0000256" key="3">
    <source>
        <dbReference type="ARBA" id="ARBA00023237"/>
    </source>
</evidence>
<accession>A0A5B8UN07</accession>
<dbReference type="PRINTS" id="PR01021">
    <property type="entry name" value="OMPADOMAIN"/>
</dbReference>
<dbReference type="PANTHER" id="PTHR30329:SF21">
    <property type="entry name" value="LIPOPROTEIN YIAD-RELATED"/>
    <property type="match status" value="1"/>
</dbReference>
<proteinExistence type="predicted"/>
<organism evidence="8 9">
    <name type="scientific">Flavisolibacter ginsenosidimutans</name>
    <dbReference type="NCBI Taxonomy" id="661481"/>
    <lineage>
        <taxon>Bacteria</taxon>
        <taxon>Pseudomonadati</taxon>
        <taxon>Bacteroidota</taxon>
        <taxon>Chitinophagia</taxon>
        <taxon>Chitinophagales</taxon>
        <taxon>Chitinophagaceae</taxon>
        <taxon>Flavisolibacter</taxon>
    </lineage>
</organism>
<evidence type="ECO:0000256" key="5">
    <source>
        <dbReference type="SAM" id="MobiDB-lite"/>
    </source>
</evidence>
<dbReference type="Pfam" id="PF00691">
    <property type="entry name" value="OmpA"/>
    <property type="match status" value="1"/>
</dbReference>
<dbReference type="InterPro" id="IPR050330">
    <property type="entry name" value="Bact_OuterMem_StrucFunc"/>
</dbReference>
<feature type="domain" description="OmpA-like" evidence="7">
    <location>
        <begin position="302"/>
        <end position="420"/>
    </location>
</feature>
<gene>
    <name evidence="8" type="ORF">FSB75_16655</name>
</gene>
<evidence type="ECO:0000256" key="1">
    <source>
        <dbReference type="ARBA" id="ARBA00004442"/>
    </source>
</evidence>
<dbReference type="RefSeq" id="WP_146789795.1">
    <property type="nucleotide sequence ID" value="NZ_BAABIO010000003.1"/>
</dbReference>
<dbReference type="CDD" id="cd07185">
    <property type="entry name" value="OmpA_C-like"/>
    <property type="match status" value="1"/>
</dbReference>
<keyword evidence="9" id="KW-1185">Reference proteome</keyword>
<reference evidence="8 9" key="1">
    <citation type="journal article" date="2015" name="Int. J. Syst. Evol. Microbiol.">
        <title>Flavisolibacter ginsenosidimutans sp. nov., with ginsenoside-converting activity isolated from soil used for cultivating ginseng.</title>
        <authorList>
            <person name="Zhao Y."/>
            <person name="Liu Q."/>
            <person name="Kang M.S."/>
            <person name="Jin F."/>
            <person name="Yu H."/>
            <person name="Im W.T."/>
        </authorList>
    </citation>
    <scope>NUCLEOTIDE SEQUENCE [LARGE SCALE GENOMIC DNA]</scope>
    <source>
        <strain evidence="8 9">Gsoil 636</strain>
    </source>
</reference>
<keyword evidence="3" id="KW-0998">Cell outer membrane</keyword>
<sequence length="420" mass="43428">MAVNIIETIKGYLTPDLISKASNMLGESESGVSKALSGLVPAVFGGLISKATSGSQAGANEVLALSKESYQSGFPGNITNMLSGGLTTGGGGMLENFFGNKLQSIISAIASFAGIKSSSAHSLFNVATPLATGALGKYAMENNLDANGLSSFLQSQKANVAAMLPAGLSGVLGLSGLTSSMSPVGSEARQTVSDTTAYAKDTYERKGGTNWLVWILLLAGVAALLWFLTRGCNNESKSTTTGDSTTMTTMPSDTSTKMAPAPAMPPRESMKVKLADGTEINAFKGGVEDQLVTCLNDASCAAGKDKWFDFDNINFKTGSATLTDSSAAQVSNIVAILKAYPKAKIKIGGYTDKTGNADANKKLSQQRADAVMNAIKTGGANASQLVGAEGYGSEFAKVDASASDEARKVDRRIAVQLREK</sequence>